<proteinExistence type="predicted"/>
<evidence type="ECO:0000313" key="2">
    <source>
        <dbReference type="Proteomes" id="UP000530514"/>
    </source>
</evidence>
<dbReference type="Proteomes" id="UP000530514">
    <property type="component" value="Unassembled WGS sequence"/>
</dbReference>
<dbReference type="OrthoDB" id="2627153at2"/>
<sequence>MEIPDKGSITRTLKGKWLRAADCMIAPGQETHFLNVQQTVWNPALAQSAGMFGGMVAKAIHPPVRYLIFSFWEEEAQRTYTKKVAQLRQQAETDRDTITITGYLVEENERWLVTG</sequence>
<name>A0A7W1XCR5_9BACL</name>
<accession>A0A7W1XCR5</accession>
<organism evidence="1 2">
    <name type="scientific">Thermoactinomyces daqus</name>
    <dbReference type="NCBI Taxonomy" id="1329516"/>
    <lineage>
        <taxon>Bacteria</taxon>
        <taxon>Bacillati</taxon>
        <taxon>Bacillota</taxon>
        <taxon>Bacilli</taxon>
        <taxon>Bacillales</taxon>
        <taxon>Thermoactinomycetaceae</taxon>
        <taxon>Thermoactinomyces</taxon>
    </lineage>
</organism>
<comment type="caution">
    <text evidence="1">The sequence shown here is derived from an EMBL/GenBank/DDBJ whole genome shotgun (WGS) entry which is preliminary data.</text>
</comment>
<keyword evidence="2" id="KW-1185">Reference proteome</keyword>
<evidence type="ECO:0008006" key="3">
    <source>
        <dbReference type="Google" id="ProtNLM"/>
    </source>
</evidence>
<evidence type="ECO:0000313" key="1">
    <source>
        <dbReference type="EMBL" id="MBA4544147.1"/>
    </source>
</evidence>
<dbReference type="EMBL" id="JACEIP010000030">
    <property type="protein sequence ID" value="MBA4544147.1"/>
    <property type="molecule type" value="Genomic_DNA"/>
</dbReference>
<gene>
    <name evidence="1" type="ORF">H1164_14845</name>
</gene>
<reference evidence="1 2" key="1">
    <citation type="submission" date="2020-07" db="EMBL/GenBank/DDBJ databases">
        <authorList>
            <person name="Feng H."/>
        </authorList>
    </citation>
    <scope>NUCLEOTIDE SEQUENCE [LARGE SCALE GENOMIC DNA]</scope>
    <source>
        <strain evidence="2">s-11</strain>
    </source>
</reference>
<dbReference type="AlphaFoldDB" id="A0A7W1XCR5"/>
<protein>
    <recommendedName>
        <fullName evidence="3">DUF4937 domain-containing protein</fullName>
    </recommendedName>
</protein>